<evidence type="ECO:0000313" key="2">
    <source>
        <dbReference type="EMBL" id="KAK2581814.1"/>
    </source>
</evidence>
<feature type="compositionally biased region" description="Basic and acidic residues" evidence="1">
    <location>
        <begin position="30"/>
        <end position="43"/>
    </location>
</feature>
<evidence type="ECO:0000313" key="3">
    <source>
        <dbReference type="Proteomes" id="UP001258017"/>
    </source>
</evidence>
<keyword evidence="3" id="KW-1185">Reference proteome</keyword>
<accession>A0AAD9RL95</accession>
<comment type="caution">
    <text evidence="2">The sequence shown here is derived from an EMBL/GenBank/DDBJ whole genome shotgun (WGS) entry which is preliminary data.</text>
</comment>
<evidence type="ECO:0000256" key="1">
    <source>
        <dbReference type="SAM" id="MobiDB-lite"/>
    </source>
</evidence>
<protein>
    <submittedName>
        <fullName evidence="2">Uncharacterized protein</fullName>
    </submittedName>
</protein>
<dbReference type="AlphaFoldDB" id="A0AAD9RL95"/>
<sequence length="108" mass="12176">MVDAPPRLERNAGSSRSNVGREAVVAKATPSERRTWRMPIRESKPRRHNVSGEPAAGFLSAFGEQFADGRVSSLSSKLELENALYDLFLVALLEESFERRKREENRSD</sequence>
<organism evidence="2 3">
    <name type="scientific">Odynerus spinipes</name>
    <dbReference type="NCBI Taxonomy" id="1348599"/>
    <lineage>
        <taxon>Eukaryota</taxon>
        <taxon>Metazoa</taxon>
        <taxon>Ecdysozoa</taxon>
        <taxon>Arthropoda</taxon>
        <taxon>Hexapoda</taxon>
        <taxon>Insecta</taxon>
        <taxon>Pterygota</taxon>
        <taxon>Neoptera</taxon>
        <taxon>Endopterygota</taxon>
        <taxon>Hymenoptera</taxon>
        <taxon>Apocrita</taxon>
        <taxon>Aculeata</taxon>
        <taxon>Vespoidea</taxon>
        <taxon>Vespidae</taxon>
        <taxon>Eumeninae</taxon>
        <taxon>Odynerus</taxon>
    </lineage>
</organism>
<reference evidence="2" key="2">
    <citation type="journal article" date="2023" name="Commun. Biol.">
        <title>Intrasexual cuticular hydrocarbon dimorphism in a wasp sheds light on hydrocarbon biosynthesis genes in Hymenoptera.</title>
        <authorList>
            <person name="Moris V.C."/>
            <person name="Podsiadlowski L."/>
            <person name="Martin S."/>
            <person name="Oeyen J.P."/>
            <person name="Donath A."/>
            <person name="Petersen M."/>
            <person name="Wilbrandt J."/>
            <person name="Misof B."/>
            <person name="Liedtke D."/>
            <person name="Thamm M."/>
            <person name="Scheiner R."/>
            <person name="Schmitt T."/>
            <person name="Niehuis O."/>
        </authorList>
    </citation>
    <scope>NUCLEOTIDE SEQUENCE</scope>
    <source>
        <strain evidence="2">GBR_01_08_01A</strain>
    </source>
</reference>
<reference evidence="2" key="1">
    <citation type="submission" date="2021-08" db="EMBL/GenBank/DDBJ databases">
        <authorList>
            <person name="Misof B."/>
            <person name="Oliver O."/>
            <person name="Podsiadlowski L."/>
            <person name="Donath A."/>
            <person name="Peters R."/>
            <person name="Mayer C."/>
            <person name="Rust J."/>
            <person name="Gunkel S."/>
            <person name="Lesny P."/>
            <person name="Martin S."/>
            <person name="Oeyen J.P."/>
            <person name="Petersen M."/>
            <person name="Panagiotis P."/>
            <person name="Wilbrandt J."/>
            <person name="Tanja T."/>
        </authorList>
    </citation>
    <scope>NUCLEOTIDE SEQUENCE</scope>
    <source>
        <strain evidence="2">GBR_01_08_01A</strain>
        <tissue evidence="2">Thorax + abdomen</tissue>
    </source>
</reference>
<gene>
    <name evidence="2" type="ORF">KPH14_002283</name>
</gene>
<dbReference type="Proteomes" id="UP001258017">
    <property type="component" value="Unassembled WGS sequence"/>
</dbReference>
<feature type="compositionally biased region" description="Basic and acidic residues" evidence="1">
    <location>
        <begin position="1"/>
        <end position="10"/>
    </location>
</feature>
<feature type="region of interest" description="Disordered" evidence="1">
    <location>
        <begin position="1"/>
        <end position="53"/>
    </location>
</feature>
<name>A0AAD9RL95_9HYME</name>
<dbReference type="EMBL" id="JAIFRP010000038">
    <property type="protein sequence ID" value="KAK2581814.1"/>
    <property type="molecule type" value="Genomic_DNA"/>
</dbReference>
<proteinExistence type="predicted"/>